<sequence length="577" mass="63352">MATQPLIPSSIPNPQFQRQKLSYLEGPVDPPLVDLTLGELLDLQCQHHGSRECIVTPWTGTRWTYNELNQQSSQLATALLSLGIGVGSRVGIMAGNCAEYAAVFFAVARIGAILVILNNTYTPSEAMYALKFSDCKVFFTTKKIGKMDTGKLLAELSKQKPSPNVVIIRGDSGSYPTYSDLIERGRRASNDHLHRVARRVLAHNVCNLQFTSGTTGLPKAAMLTHHNIVNNARFIGDRMRFTADDVLCCPPPLFHCFGLVLGLMAVVTHGAKIVYPEETFDARAVLRAISDERCTAVHGVPAMFDTLFALDPPDNFDCAPLRTGIIAGAPVPRYLMELLVDRFGMTQFTSSYGLTEASPTCFNAFTDDAMEKRLTTVGTLMPHARAKVVDRDGEVVPVGDRGELCIAGYQLQAGYWNNSEKTAEVMVRDAAGTLWLRTGDEAVFDDQGYCTITGRFKDIIIRGGENIYPLEIEERLLAHPAVSRAVVAGLKDAHYGEVVGAFLELAGEDKGARPDDKQVRDWVQQTLGRHKAPAHVFWLGEDGVPADVPLTGSGKVKKFEMARLGEEMLRKRRLAKL</sequence>
<keyword evidence="2" id="KW-1185">Reference proteome</keyword>
<organism evidence="1 2">
    <name type="scientific">Hypoxylon rubiginosum</name>
    <dbReference type="NCBI Taxonomy" id="110542"/>
    <lineage>
        <taxon>Eukaryota</taxon>
        <taxon>Fungi</taxon>
        <taxon>Dikarya</taxon>
        <taxon>Ascomycota</taxon>
        <taxon>Pezizomycotina</taxon>
        <taxon>Sordariomycetes</taxon>
        <taxon>Xylariomycetidae</taxon>
        <taxon>Xylariales</taxon>
        <taxon>Hypoxylaceae</taxon>
        <taxon>Hypoxylon</taxon>
    </lineage>
</organism>
<dbReference type="Proteomes" id="UP001497700">
    <property type="component" value="Unassembled WGS sequence"/>
</dbReference>
<keyword evidence="1" id="KW-0436">Ligase</keyword>
<protein>
    <submittedName>
        <fullName evidence="1">4-coumarate-CoA ligase</fullName>
    </submittedName>
</protein>
<reference evidence="1 2" key="1">
    <citation type="journal article" date="2022" name="New Phytol.">
        <title>Ecological generalism drives hyperdiversity of secondary metabolite gene clusters in xylarialean endophytes.</title>
        <authorList>
            <person name="Franco M.E.E."/>
            <person name="Wisecaver J.H."/>
            <person name="Arnold A.E."/>
            <person name="Ju Y.M."/>
            <person name="Slot J.C."/>
            <person name="Ahrendt S."/>
            <person name="Moore L.P."/>
            <person name="Eastman K.E."/>
            <person name="Scott K."/>
            <person name="Konkel Z."/>
            <person name="Mondo S.J."/>
            <person name="Kuo A."/>
            <person name="Hayes R.D."/>
            <person name="Haridas S."/>
            <person name="Andreopoulos B."/>
            <person name="Riley R."/>
            <person name="LaButti K."/>
            <person name="Pangilinan J."/>
            <person name="Lipzen A."/>
            <person name="Amirebrahimi M."/>
            <person name="Yan J."/>
            <person name="Adam C."/>
            <person name="Keymanesh K."/>
            <person name="Ng V."/>
            <person name="Louie K."/>
            <person name="Northen T."/>
            <person name="Drula E."/>
            <person name="Henrissat B."/>
            <person name="Hsieh H.M."/>
            <person name="Youens-Clark K."/>
            <person name="Lutzoni F."/>
            <person name="Miadlikowska J."/>
            <person name="Eastwood D.C."/>
            <person name="Hamelin R.C."/>
            <person name="Grigoriev I.V."/>
            <person name="U'Ren J.M."/>
        </authorList>
    </citation>
    <scope>NUCLEOTIDE SEQUENCE [LARGE SCALE GENOMIC DNA]</scope>
    <source>
        <strain evidence="1 2">CBS 119005</strain>
    </source>
</reference>
<comment type="caution">
    <text evidence="1">The sequence shown here is derived from an EMBL/GenBank/DDBJ whole genome shotgun (WGS) entry which is preliminary data.</text>
</comment>
<evidence type="ECO:0000313" key="2">
    <source>
        <dbReference type="Proteomes" id="UP001497700"/>
    </source>
</evidence>
<name>A0ACB9Z6G0_9PEZI</name>
<accession>A0ACB9Z6G0</accession>
<gene>
    <name evidence="1" type="ORF">F4820DRAFT_230164</name>
</gene>
<proteinExistence type="predicted"/>
<evidence type="ECO:0000313" key="1">
    <source>
        <dbReference type="EMBL" id="KAI4867121.1"/>
    </source>
</evidence>
<dbReference type="EMBL" id="MU393451">
    <property type="protein sequence ID" value="KAI4867121.1"/>
    <property type="molecule type" value="Genomic_DNA"/>
</dbReference>